<evidence type="ECO:0000256" key="1">
    <source>
        <dbReference type="ARBA" id="ARBA00011412"/>
    </source>
</evidence>
<keyword evidence="2" id="KW-0547">Nucleotide-binding</keyword>
<evidence type="ECO:0000256" key="2">
    <source>
        <dbReference type="ARBA" id="ARBA00022741"/>
    </source>
</evidence>
<dbReference type="AlphaFoldDB" id="A0A0D3AX21"/>
<dbReference type="GO" id="GO:0003878">
    <property type="term" value="F:ATP citrate synthase activity"/>
    <property type="evidence" value="ECO:0007669"/>
    <property type="project" value="TreeGrafter"/>
</dbReference>
<dbReference type="PROSITE" id="PS01217">
    <property type="entry name" value="SUCCINYL_COA_LIG_3"/>
    <property type="match status" value="1"/>
</dbReference>
<keyword evidence="4" id="KW-1185">Reference proteome</keyword>
<dbReference type="InterPro" id="IPR016102">
    <property type="entry name" value="Succinyl-CoA_synth-like"/>
</dbReference>
<dbReference type="GO" id="GO:0006633">
    <property type="term" value="P:fatty acid biosynthetic process"/>
    <property type="evidence" value="ECO:0007669"/>
    <property type="project" value="TreeGrafter"/>
</dbReference>
<dbReference type="OMA" id="HINQFSA"/>
<dbReference type="Gene3D" id="3.40.50.720">
    <property type="entry name" value="NAD(P)-binding Rossmann-like Domain"/>
    <property type="match status" value="1"/>
</dbReference>
<dbReference type="InterPro" id="IPR017866">
    <property type="entry name" value="Succ-CoA_synthase_bsu_CS"/>
</dbReference>
<dbReference type="GO" id="GO:0000166">
    <property type="term" value="F:nucleotide binding"/>
    <property type="evidence" value="ECO:0007669"/>
    <property type="project" value="UniProtKB-KW"/>
</dbReference>
<comment type="subunit">
    <text evidence="1">Heterooctamer of 4 alpha and 4 beta chains.</text>
</comment>
<dbReference type="InterPro" id="IPR036291">
    <property type="entry name" value="NAD(P)-bd_dom_sf"/>
</dbReference>
<dbReference type="PANTHER" id="PTHR23118:SF42">
    <property type="entry name" value="ATP-CITRATE SYNTHASE"/>
    <property type="match status" value="1"/>
</dbReference>
<dbReference type="FunFam" id="3.40.50.720:FF:000136">
    <property type="entry name" value="ATP-citrate synthase beta chain protein"/>
    <property type="match status" value="1"/>
</dbReference>
<dbReference type="PROSITE" id="PS01216">
    <property type="entry name" value="SUCCINYL_COA_LIG_1"/>
    <property type="match status" value="1"/>
</dbReference>
<proteinExistence type="predicted"/>
<dbReference type="InterPro" id="IPR033847">
    <property type="entry name" value="Citrt_syn/SCS-alpha_CS"/>
</dbReference>
<dbReference type="SUPFAM" id="SSF52210">
    <property type="entry name" value="Succinyl-CoA synthetase domains"/>
    <property type="match status" value="1"/>
</dbReference>
<evidence type="ECO:0008006" key="5">
    <source>
        <dbReference type="Google" id="ProtNLM"/>
    </source>
</evidence>
<dbReference type="eggNOG" id="KOG1254">
    <property type="taxonomic scope" value="Eukaryota"/>
</dbReference>
<organism evidence="3 4">
    <name type="scientific">Brassica oleracea var. oleracea</name>
    <dbReference type="NCBI Taxonomy" id="109376"/>
    <lineage>
        <taxon>Eukaryota</taxon>
        <taxon>Viridiplantae</taxon>
        <taxon>Streptophyta</taxon>
        <taxon>Embryophyta</taxon>
        <taxon>Tracheophyta</taxon>
        <taxon>Spermatophyta</taxon>
        <taxon>Magnoliopsida</taxon>
        <taxon>eudicotyledons</taxon>
        <taxon>Gunneridae</taxon>
        <taxon>Pentapetalae</taxon>
        <taxon>rosids</taxon>
        <taxon>malvids</taxon>
        <taxon>Brassicales</taxon>
        <taxon>Brassicaceae</taxon>
        <taxon>Brassiceae</taxon>
        <taxon>Brassica</taxon>
    </lineage>
</organism>
<sequence>MATGQLCSRTTQALFYNYKQLPIQRVIDFDFLCGRETPSVAGIINPGSEGFQKFFFGQEEIAIPVHAAIEAACAAHPTADIFINFTSFRSAAASSMAALKQPTIKVVAIIAEGVPESDTKHLIAYARANNKVCVVVSIQAGAFKIGDTAGTIDNIIQCKLYRPGSVGYVSKSGGMSNEMYNTVARVTDGIYEGIAIGGDVFPASTLFDHILRFNNIPQVIYTNYACGFCLFG</sequence>
<dbReference type="EnsemblPlants" id="Bo2g151600.1">
    <property type="protein sequence ID" value="Bo2g151600.1"/>
    <property type="gene ID" value="Bo2g151600"/>
</dbReference>
<dbReference type="Gene3D" id="3.40.50.261">
    <property type="entry name" value="Succinyl-CoA synthetase domains"/>
    <property type="match status" value="1"/>
</dbReference>
<dbReference type="InterPro" id="IPR002020">
    <property type="entry name" value="Citrate_synthase"/>
</dbReference>
<accession>A0A0D3AX21</accession>
<evidence type="ECO:0000313" key="4">
    <source>
        <dbReference type="Proteomes" id="UP000032141"/>
    </source>
</evidence>
<dbReference type="PANTHER" id="PTHR23118">
    <property type="entry name" value="ATP-CITRATE SYNTHASE"/>
    <property type="match status" value="1"/>
</dbReference>
<name>A0A0D3AX21_BRAOL</name>
<reference evidence="3" key="2">
    <citation type="submission" date="2015-03" db="UniProtKB">
        <authorList>
            <consortium name="EnsemblPlants"/>
        </authorList>
    </citation>
    <scope>IDENTIFICATION</scope>
</reference>
<dbReference type="Gramene" id="Bo2g151600.1">
    <property type="protein sequence ID" value="Bo2g151600.1"/>
    <property type="gene ID" value="Bo2g151600"/>
</dbReference>
<reference evidence="3 4" key="1">
    <citation type="journal article" date="2014" name="Genome Biol.">
        <title>Transcriptome and methylome profiling reveals relics of genome dominance in the mesopolyploid Brassica oleracea.</title>
        <authorList>
            <person name="Parkin I.A."/>
            <person name="Koh C."/>
            <person name="Tang H."/>
            <person name="Robinson S.J."/>
            <person name="Kagale S."/>
            <person name="Clarke W.E."/>
            <person name="Town C.D."/>
            <person name="Nixon J."/>
            <person name="Krishnakumar V."/>
            <person name="Bidwell S.L."/>
            <person name="Denoeud F."/>
            <person name="Belcram H."/>
            <person name="Links M.G."/>
            <person name="Just J."/>
            <person name="Clarke C."/>
            <person name="Bender T."/>
            <person name="Huebert T."/>
            <person name="Mason A.S."/>
            <person name="Pires J.C."/>
            <person name="Barker G."/>
            <person name="Moore J."/>
            <person name="Walley P.G."/>
            <person name="Manoli S."/>
            <person name="Batley J."/>
            <person name="Edwards D."/>
            <person name="Nelson M.N."/>
            <person name="Wang X."/>
            <person name="Paterson A.H."/>
            <person name="King G."/>
            <person name="Bancroft I."/>
            <person name="Chalhoub B."/>
            <person name="Sharpe A.G."/>
        </authorList>
    </citation>
    <scope>NUCLEOTIDE SEQUENCE</scope>
    <source>
        <strain evidence="3 4">cv. TO1000</strain>
    </source>
</reference>
<protein>
    <recommendedName>
        <fullName evidence="5">CoA-binding domain-containing protein</fullName>
    </recommendedName>
</protein>
<dbReference type="HOGENOM" id="CLU_103137_0_0_1"/>
<dbReference type="GO" id="GO:0005829">
    <property type="term" value="C:cytosol"/>
    <property type="evidence" value="ECO:0007669"/>
    <property type="project" value="TreeGrafter"/>
</dbReference>
<dbReference type="SUPFAM" id="SSF51735">
    <property type="entry name" value="NAD(P)-binding Rossmann-fold domains"/>
    <property type="match status" value="1"/>
</dbReference>
<dbReference type="GO" id="GO:0006085">
    <property type="term" value="P:acetyl-CoA biosynthetic process"/>
    <property type="evidence" value="ECO:0007669"/>
    <property type="project" value="TreeGrafter"/>
</dbReference>
<dbReference type="STRING" id="109376.A0A0D3AX21"/>
<dbReference type="Proteomes" id="UP000032141">
    <property type="component" value="Chromosome C2"/>
</dbReference>
<evidence type="ECO:0000313" key="3">
    <source>
        <dbReference type="EnsemblPlants" id="Bo2g151600.1"/>
    </source>
</evidence>